<sequence length="67" mass="7233">MPDPAQLRDSTQIVMERDALAGLDAAVDERFMVTIAPVNEEYCRIVGSPAVIKDVTGFLARNGLAVD</sequence>
<gene>
    <name evidence="1" type="ORF">ACFQGB_07725</name>
</gene>
<dbReference type="RefSeq" id="WP_336349739.1">
    <property type="nucleotide sequence ID" value="NZ_JAZAQL010000002.1"/>
</dbReference>
<evidence type="ECO:0000313" key="1">
    <source>
        <dbReference type="EMBL" id="MFC6952752.1"/>
    </source>
</evidence>
<dbReference type="EMBL" id="JBHSXN010000002">
    <property type="protein sequence ID" value="MFC6952752.1"/>
    <property type="molecule type" value="Genomic_DNA"/>
</dbReference>
<protein>
    <submittedName>
        <fullName evidence="1">Uncharacterized protein</fullName>
    </submittedName>
</protein>
<evidence type="ECO:0000313" key="2">
    <source>
        <dbReference type="Proteomes" id="UP001596395"/>
    </source>
</evidence>
<proteinExistence type="predicted"/>
<comment type="caution">
    <text evidence="1">The sequence shown here is derived from an EMBL/GenBank/DDBJ whole genome shotgun (WGS) entry which is preliminary data.</text>
</comment>
<dbReference type="AlphaFoldDB" id="A0ABD5VF98"/>
<keyword evidence="2" id="KW-1185">Reference proteome</keyword>
<organism evidence="1 2">
    <name type="scientific">Halorubellus litoreus</name>
    <dbReference type="NCBI Taxonomy" id="755308"/>
    <lineage>
        <taxon>Archaea</taxon>
        <taxon>Methanobacteriati</taxon>
        <taxon>Methanobacteriota</taxon>
        <taxon>Stenosarchaea group</taxon>
        <taxon>Halobacteria</taxon>
        <taxon>Halobacteriales</taxon>
        <taxon>Halorubellaceae</taxon>
        <taxon>Halorubellus</taxon>
    </lineage>
</organism>
<dbReference type="Proteomes" id="UP001596395">
    <property type="component" value="Unassembled WGS sequence"/>
</dbReference>
<dbReference type="InterPro" id="IPR056231">
    <property type="entry name" value="VNG_1110C-like"/>
</dbReference>
<reference evidence="1 2" key="1">
    <citation type="journal article" date="2019" name="Int. J. Syst. Evol. Microbiol.">
        <title>The Global Catalogue of Microorganisms (GCM) 10K type strain sequencing project: providing services to taxonomists for standard genome sequencing and annotation.</title>
        <authorList>
            <consortium name="The Broad Institute Genomics Platform"/>
            <consortium name="The Broad Institute Genome Sequencing Center for Infectious Disease"/>
            <person name="Wu L."/>
            <person name="Ma J."/>
        </authorList>
    </citation>
    <scope>NUCLEOTIDE SEQUENCE [LARGE SCALE GENOMIC DNA]</scope>
    <source>
        <strain evidence="1 2">GX26</strain>
    </source>
</reference>
<name>A0ABD5VF98_9EURY</name>
<dbReference type="Pfam" id="PF24397">
    <property type="entry name" value="VNG_1110C"/>
    <property type="match status" value="1"/>
</dbReference>
<accession>A0ABD5VF98</accession>